<dbReference type="KEGG" id="caby:Cabys_565"/>
<keyword evidence="1" id="KW-1133">Transmembrane helix</keyword>
<gene>
    <name evidence="3" type="ORF">Cabys_565</name>
</gene>
<reference evidence="3 4" key="1">
    <citation type="submission" date="2016-11" db="EMBL/GenBank/DDBJ databases">
        <title>Genomic analysis of Caldithrix abyssi and proposal of a novel bacterial phylum Caldithrichaeota.</title>
        <authorList>
            <person name="Kublanov I."/>
            <person name="Sigalova O."/>
            <person name="Gavrilov S."/>
            <person name="Lebedinsky A."/>
            <person name="Ivanova N."/>
            <person name="Daum C."/>
            <person name="Reddy T."/>
            <person name="Klenk H.P."/>
            <person name="Goker M."/>
            <person name="Reva O."/>
            <person name="Miroshnichenko M."/>
            <person name="Kyprides N."/>
            <person name="Woyke T."/>
            <person name="Gelfand M."/>
        </authorList>
    </citation>
    <scope>NUCLEOTIDE SEQUENCE [LARGE SCALE GENOMIC DNA]</scope>
    <source>
        <strain evidence="3 4">LF13</strain>
    </source>
</reference>
<dbReference type="RefSeq" id="WP_044281138.1">
    <property type="nucleotide sequence ID" value="NZ_CM001402.1"/>
</dbReference>
<evidence type="ECO:0000256" key="2">
    <source>
        <dbReference type="SAM" id="SignalP"/>
    </source>
</evidence>
<evidence type="ECO:0000313" key="4">
    <source>
        <dbReference type="Proteomes" id="UP000183868"/>
    </source>
</evidence>
<feature type="signal peptide" evidence="2">
    <location>
        <begin position="1"/>
        <end position="20"/>
    </location>
</feature>
<sequence>MSRKLSIVALGLIFLFIVSAGDLAHNHSPLQKGNDSCPAYVLSHSIHFVPVFCAVFSAFATAPLGTLSLKAQILPAEIFFHSFSRRAPPSVLSL</sequence>
<keyword evidence="2" id="KW-0732">Signal</keyword>
<protein>
    <submittedName>
        <fullName evidence="3">Uncharacterized protein</fullName>
    </submittedName>
</protein>
<accession>A0A1J1C4I7</accession>
<keyword evidence="1" id="KW-0472">Membrane</keyword>
<organism evidence="3 4">
    <name type="scientific">Caldithrix abyssi DSM 13497</name>
    <dbReference type="NCBI Taxonomy" id="880073"/>
    <lineage>
        <taxon>Bacteria</taxon>
        <taxon>Pseudomonadati</taxon>
        <taxon>Calditrichota</taxon>
        <taxon>Calditrichia</taxon>
        <taxon>Calditrichales</taxon>
        <taxon>Calditrichaceae</taxon>
        <taxon>Caldithrix</taxon>
    </lineage>
</organism>
<evidence type="ECO:0000313" key="3">
    <source>
        <dbReference type="EMBL" id="APF17316.1"/>
    </source>
</evidence>
<dbReference type="AlphaFoldDB" id="A0A1J1C4I7"/>
<proteinExistence type="predicted"/>
<name>A0A1J1C4I7_CALAY</name>
<dbReference type="Proteomes" id="UP000183868">
    <property type="component" value="Chromosome"/>
</dbReference>
<feature type="chain" id="PRO_5009618311" evidence="2">
    <location>
        <begin position="21"/>
        <end position="94"/>
    </location>
</feature>
<keyword evidence="1" id="KW-0812">Transmembrane</keyword>
<evidence type="ECO:0000256" key="1">
    <source>
        <dbReference type="SAM" id="Phobius"/>
    </source>
</evidence>
<dbReference type="EMBL" id="CP018099">
    <property type="protein sequence ID" value="APF17316.1"/>
    <property type="molecule type" value="Genomic_DNA"/>
</dbReference>
<feature type="transmembrane region" description="Helical" evidence="1">
    <location>
        <begin position="44"/>
        <end position="64"/>
    </location>
</feature>